<dbReference type="GO" id="GO:0004984">
    <property type="term" value="F:olfactory receptor activity"/>
    <property type="evidence" value="ECO:0007669"/>
    <property type="project" value="InterPro"/>
</dbReference>
<evidence type="ECO:0000256" key="6">
    <source>
        <dbReference type="ARBA" id="ARBA00023136"/>
    </source>
</evidence>
<comment type="caution">
    <text evidence="10">The sequence shown here is derived from an EMBL/GenBank/DDBJ whole genome shotgun (WGS) entry which is preliminary data.</text>
</comment>
<protein>
    <recommendedName>
        <fullName evidence="12">Odorant receptor</fullName>
    </recommendedName>
</protein>
<dbReference type="AlphaFoldDB" id="A0AAW1CKU2"/>
<evidence type="ECO:0000256" key="1">
    <source>
        <dbReference type="ARBA" id="ARBA00004141"/>
    </source>
</evidence>
<dbReference type="InterPro" id="IPR004117">
    <property type="entry name" value="7tm6_olfct_rcpt"/>
</dbReference>
<keyword evidence="2" id="KW-0716">Sensory transduction</keyword>
<feature type="transmembrane region" description="Helical" evidence="9">
    <location>
        <begin position="204"/>
        <end position="224"/>
    </location>
</feature>
<dbReference type="EMBL" id="JAPXFL010000011">
    <property type="protein sequence ID" value="KAK9499566.1"/>
    <property type="molecule type" value="Genomic_DNA"/>
</dbReference>
<evidence type="ECO:0000256" key="4">
    <source>
        <dbReference type="ARBA" id="ARBA00022725"/>
    </source>
</evidence>
<keyword evidence="4" id="KW-0552">Olfaction</keyword>
<organism evidence="10 11">
    <name type="scientific">Rhynocoris fuscipes</name>
    <dbReference type="NCBI Taxonomy" id="488301"/>
    <lineage>
        <taxon>Eukaryota</taxon>
        <taxon>Metazoa</taxon>
        <taxon>Ecdysozoa</taxon>
        <taxon>Arthropoda</taxon>
        <taxon>Hexapoda</taxon>
        <taxon>Insecta</taxon>
        <taxon>Pterygota</taxon>
        <taxon>Neoptera</taxon>
        <taxon>Paraneoptera</taxon>
        <taxon>Hemiptera</taxon>
        <taxon>Heteroptera</taxon>
        <taxon>Panheteroptera</taxon>
        <taxon>Cimicomorpha</taxon>
        <taxon>Reduviidae</taxon>
        <taxon>Harpactorinae</taxon>
        <taxon>Harpactorini</taxon>
        <taxon>Rhynocoris</taxon>
    </lineage>
</organism>
<proteinExistence type="predicted"/>
<feature type="transmembrane region" description="Helical" evidence="9">
    <location>
        <begin position="46"/>
        <end position="66"/>
    </location>
</feature>
<dbReference type="Pfam" id="PF02949">
    <property type="entry name" value="7tm_6"/>
    <property type="match status" value="1"/>
</dbReference>
<keyword evidence="3 9" id="KW-0812">Transmembrane</keyword>
<dbReference type="GO" id="GO:0005549">
    <property type="term" value="F:odorant binding"/>
    <property type="evidence" value="ECO:0007669"/>
    <property type="project" value="InterPro"/>
</dbReference>
<accession>A0AAW1CKU2</accession>
<evidence type="ECO:0000256" key="7">
    <source>
        <dbReference type="ARBA" id="ARBA00023170"/>
    </source>
</evidence>
<evidence type="ECO:0000256" key="9">
    <source>
        <dbReference type="SAM" id="Phobius"/>
    </source>
</evidence>
<name>A0AAW1CKU2_9HEMI</name>
<keyword evidence="11" id="KW-1185">Reference proteome</keyword>
<evidence type="ECO:0000256" key="5">
    <source>
        <dbReference type="ARBA" id="ARBA00022989"/>
    </source>
</evidence>
<reference evidence="10 11" key="1">
    <citation type="submission" date="2022-12" db="EMBL/GenBank/DDBJ databases">
        <title>Chromosome-level genome assembly of true bugs.</title>
        <authorList>
            <person name="Ma L."/>
            <person name="Li H."/>
        </authorList>
    </citation>
    <scope>NUCLEOTIDE SEQUENCE [LARGE SCALE GENOMIC DNA]</scope>
    <source>
        <strain evidence="10">Lab_2022b</strain>
    </source>
</reference>
<evidence type="ECO:0008006" key="12">
    <source>
        <dbReference type="Google" id="ProtNLM"/>
    </source>
</evidence>
<evidence type="ECO:0000313" key="11">
    <source>
        <dbReference type="Proteomes" id="UP001461498"/>
    </source>
</evidence>
<keyword evidence="5 9" id="KW-1133">Transmembrane helix</keyword>
<evidence type="ECO:0000256" key="8">
    <source>
        <dbReference type="ARBA" id="ARBA00023224"/>
    </source>
</evidence>
<feature type="transmembrane region" description="Helical" evidence="9">
    <location>
        <begin position="263"/>
        <end position="282"/>
    </location>
</feature>
<keyword evidence="8" id="KW-0807">Transducer</keyword>
<evidence type="ECO:0000256" key="3">
    <source>
        <dbReference type="ARBA" id="ARBA00022692"/>
    </source>
</evidence>
<dbReference type="GO" id="GO:0007165">
    <property type="term" value="P:signal transduction"/>
    <property type="evidence" value="ECO:0007669"/>
    <property type="project" value="UniProtKB-KW"/>
</dbReference>
<keyword evidence="7" id="KW-0675">Receptor</keyword>
<feature type="transmembrane region" description="Helical" evidence="9">
    <location>
        <begin position="78"/>
        <end position="99"/>
    </location>
</feature>
<dbReference type="Proteomes" id="UP001461498">
    <property type="component" value="Unassembled WGS sequence"/>
</dbReference>
<keyword evidence="6 9" id="KW-0472">Membrane</keyword>
<sequence length="338" mass="38901">MSKWSDREWSVVKSKTLFPKVQSLTNLSFTSFKLAGLMNIEGKRWITLYMAYQWIITHLAFITSVIELLVGGKEINHLVPTLSSSIVTVVIISKLYLFFMRRDQICNILNRLDDIRLQMLKNEENVALVAEAEKFGKNILLGLFLMYIGAPIPSFTVNTVNEYMSNFKRKHNLIKIWLPWSRVNNKVHILSNGLTTMMTIAIRFVYIGFYSMEITFTFYVSAYIKTLQNNLINKGIKNKDIYEQHKVIIQLINDYNEVLSGQMYFEILIAPLIPCGFGLSVIKMLLLRGLTSIEAAVIPGNDDMFVICWLPDRIRTAIADERQRQRKTQPGVMLLGIV</sequence>
<comment type="subcellular location">
    <subcellularLocation>
        <location evidence="1">Membrane</location>
        <topology evidence="1">Multi-pass membrane protein</topology>
    </subcellularLocation>
</comment>
<evidence type="ECO:0000313" key="10">
    <source>
        <dbReference type="EMBL" id="KAK9499566.1"/>
    </source>
</evidence>
<gene>
    <name evidence="10" type="ORF">O3M35_002587</name>
</gene>
<evidence type="ECO:0000256" key="2">
    <source>
        <dbReference type="ARBA" id="ARBA00022606"/>
    </source>
</evidence>
<dbReference type="GO" id="GO:0016020">
    <property type="term" value="C:membrane"/>
    <property type="evidence" value="ECO:0007669"/>
    <property type="project" value="UniProtKB-SubCell"/>
</dbReference>